<dbReference type="PRINTS" id="PR00983">
    <property type="entry name" value="TRNASYNTHCYS"/>
</dbReference>
<dbReference type="GO" id="GO:0005829">
    <property type="term" value="C:cytosol"/>
    <property type="evidence" value="ECO:0007669"/>
    <property type="project" value="TreeGrafter"/>
</dbReference>
<evidence type="ECO:0000256" key="7">
    <source>
        <dbReference type="ARBA" id="ARBA00022741"/>
    </source>
</evidence>
<evidence type="ECO:0000313" key="15">
    <source>
        <dbReference type="EMBL" id="RZO27738.1"/>
    </source>
</evidence>
<feature type="binding site" evidence="13">
    <location>
        <position position="238"/>
    </location>
    <ligand>
        <name>Zn(2+)</name>
        <dbReference type="ChEBI" id="CHEBI:29105"/>
    </ligand>
</feature>
<dbReference type="SUPFAM" id="SSF47323">
    <property type="entry name" value="Anticodon-binding domain of a subclass of class I aminoacyl-tRNA synthetases"/>
    <property type="match status" value="1"/>
</dbReference>
<feature type="binding site" evidence="13">
    <location>
        <position position="278"/>
    </location>
    <ligand>
        <name>ATP</name>
        <dbReference type="ChEBI" id="CHEBI:30616"/>
    </ligand>
</feature>
<protein>
    <recommendedName>
        <fullName evidence="13">Cysteine--tRNA ligase</fullName>
        <ecNumber evidence="13">6.1.1.16</ecNumber>
    </recommendedName>
    <alternativeName>
        <fullName evidence="13">Cysteinyl-tRNA synthetase</fullName>
        <shortName evidence="13">CysRS</shortName>
    </alternativeName>
</protein>
<evidence type="ECO:0000256" key="8">
    <source>
        <dbReference type="ARBA" id="ARBA00022833"/>
    </source>
</evidence>
<keyword evidence="7 13" id="KW-0547">Nucleotide-binding</keyword>
<feature type="domain" description="tRNA synthetases class I catalytic" evidence="14">
    <location>
        <begin position="21"/>
        <end position="322"/>
    </location>
</feature>
<dbReference type="EMBL" id="SHBF01000011">
    <property type="protein sequence ID" value="RZO27738.1"/>
    <property type="molecule type" value="Genomic_DNA"/>
</dbReference>
<accession>A0A520N2P0</accession>
<evidence type="ECO:0000256" key="12">
    <source>
        <dbReference type="ARBA" id="ARBA00047398"/>
    </source>
</evidence>
<evidence type="ECO:0000259" key="14">
    <source>
        <dbReference type="Pfam" id="PF01406"/>
    </source>
</evidence>
<reference evidence="15 16" key="1">
    <citation type="submission" date="2019-02" db="EMBL/GenBank/DDBJ databases">
        <title>Prokaryotic population dynamics and viral predation in marine succession experiment using metagenomics: the confinement effect.</title>
        <authorList>
            <person name="Haro-Moreno J.M."/>
            <person name="Rodriguez-Valera F."/>
            <person name="Lopez-Perez M."/>
        </authorList>
    </citation>
    <scope>NUCLEOTIDE SEQUENCE [LARGE SCALE GENOMIC DNA]</scope>
    <source>
        <strain evidence="15">MED-G160</strain>
    </source>
</reference>
<dbReference type="GO" id="GO:0006423">
    <property type="term" value="P:cysteinyl-tRNA aminoacylation"/>
    <property type="evidence" value="ECO:0007669"/>
    <property type="project" value="UniProtKB-UniRule"/>
</dbReference>
<dbReference type="InterPro" id="IPR015803">
    <property type="entry name" value="Cys-tRNA-ligase"/>
</dbReference>
<keyword evidence="6 13" id="KW-0479">Metal-binding</keyword>
<dbReference type="GO" id="GO:0008270">
    <property type="term" value="F:zinc ion binding"/>
    <property type="evidence" value="ECO:0007669"/>
    <property type="project" value="UniProtKB-UniRule"/>
</dbReference>
<dbReference type="GO" id="GO:0005524">
    <property type="term" value="F:ATP binding"/>
    <property type="evidence" value="ECO:0007669"/>
    <property type="project" value="UniProtKB-UniRule"/>
</dbReference>
<comment type="cofactor">
    <cofactor evidence="13">
        <name>Zn(2+)</name>
        <dbReference type="ChEBI" id="CHEBI:29105"/>
    </cofactor>
    <text evidence="13">Binds 1 zinc ion per subunit.</text>
</comment>
<dbReference type="EC" id="6.1.1.16" evidence="13"/>
<comment type="similarity">
    <text evidence="2 13">Belongs to the class-I aminoacyl-tRNA synthetase family.</text>
</comment>
<gene>
    <name evidence="13" type="primary">cysS</name>
    <name evidence="15" type="ORF">EVA93_02580</name>
</gene>
<evidence type="ECO:0000256" key="1">
    <source>
        <dbReference type="ARBA" id="ARBA00004496"/>
    </source>
</evidence>
<sequence>MSSEQPFQLFNTLSGNKERLEAIDPKHLKIYACGPTVYNYAHIGNARMAVVFDTLVRTLRVIYPKVTYVSNITDIDDKIIEAAMEQNVEITSITEKYTKIYNDDMLKLNVLAPDIQPKATEYIPEMIELIVELIKKDFAYEKEGHVLFHVPTYQNYGKLSKRNRDEQIAGSRVEVAPFKKDPADFVLWKPSTDEQPGWESPWGIGRPGWHTECSAMSKKTLGLPFDIHGGGRDLIFPHHENEIAQSCCTSASIDEPDSYAKYWMHNGFVTINGEKMAKSLGNIILVKDLAENYHGEVIRLALLSSHYRQGLDWNEKVIHQANKLINKLYEIKDDLNDVTISDINENNLDAISILMDDLNTPGLITELNNIVKEYNSSNSEKENIKSRLSLISSVLGILEDETFNEISEEFKNKINDMVLKRSEAKNNKDFETADAIRYKLLELGVEINDSSDGTEWKLKS</sequence>
<keyword evidence="10 13" id="KW-0648">Protein biosynthesis</keyword>
<comment type="subcellular location">
    <subcellularLocation>
        <location evidence="1 13">Cytoplasm</location>
    </subcellularLocation>
</comment>
<dbReference type="SUPFAM" id="SSF52374">
    <property type="entry name" value="Nucleotidylyl transferase"/>
    <property type="match status" value="1"/>
</dbReference>
<feature type="short sequence motif" description="'KMSKS' region" evidence="13">
    <location>
        <begin position="275"/>
        <end position="279"/>
    </location>
</feature>
<dbReference type="CDD" id="cd00672">
    <property type="entry name" value="CysRS_core"/>
    <property type="match status" value="1"/>
</dbReference>
<dbReference type="InterPro" id="IPR032678">
    <property type="entry name" value="tRNA-synt_1_cat_dom"/>
</dbReference>
<proteinExistence type="inferred from homology"/>
<dbReference type="PANTHER" id="PTHR10890:SF3">
    <property type="entry name" value="CYSTEINE--TRNA LIGASE, CYTOPLASMIC"/>
    <property type="match status" value="1"/>
</dbReference>
<evidence type="ECO:0000256" key="3">
    <source>
        <dbReference type="ARBA" id="ARBA00011245"/>
    </source>
</evidence>
<name>A0A520N2P0_9GAMM</name>
<evidence type="ECO:0000256" key="5">
    <source>
        <dbReference type="ARBA" id="ARBA00022598"/>
    </source>
</evidence>
<dbReference type="FunFam" id="3.40.50.620:FF:000068">
    <property type="entry name" value="Cysteine--tRNA ligase"/>
    <property type="match status" value="1"/>
</dbReference>
<evidence type="ECO:0000256" key="6">
    <source>
        <dbReference type="ARBA" id="ARBA00022723"/>
    </source>
</evidence>
<dbReference type="Gene3D" id="1.20.120.1910">
    <property type="entry name" value="Cysteine-tRNA ligase, C-terminal anti-codon recognition domain"/>
    <property type="match status" value="1"/>
</dbReference>
<evidence type="ECO:0000256" key="13">
    <source>
        <dbReference type="HAMAP-Rule" id="MF_00041"/>
    </source>
</evidence>
<comment type="subunit">
    <text evidence="3 13">Monomer.</text>
</comment>
<feature type="binding site" evidence="13">
    <location>
        <position position="33"/>
    </location>
    <ligand>
        <name>Zn(2+)</name>
        <dbReference type="ChEBI" id="CHEBI:29105"/>
    </ligand>
</feature>
<evidence type="ECO:0000256" key="2">
    <source>
        <dbReference type="ARBA" id="ARBA00005594"/>
    </source>
</evidence>
<keyword evidence="5 13" id="KW-0436">Ligase</keyword>
<keyword evidence="4 13" id="KW-0963">Cytoplasm</keyword>
<dbReference type="Gene3D" id="3.40.50.620">
    <property type="entry name" value="HUPs"/>
    <property type="match status" value="1"/>
</dbReference>
<feature type="binding site" evidence="13">
    <location>
        <position position="242"/>
    </location>
    <ligand>
        <name>Zn(2+)</name>
        <dbReference type="ChEBI" id="CHEBI:29105"/>
    </ligand>
</feature>
<evidence type="ECO:0000256" key="4">
    <source>
        <dbReference type="ARBA" id="ARBA00022490"/>
    </source>
</evidence>
<dbReference type="AlphaFoldDB" id="A0A520N2P0"/>
<feature type="short sequence motif" description="'HIGH' region" evidence="13">
    <location>
        <begin position="35"/>
        <end position="45"/>
    </location>
</feature>
<dbReference type="Pfam" id="PF01406">
    <property type="entry name" value="tRNA-synt_1e"/>
    <property type="match status" value="1"/>
</dbReference>
<dbReference type="GO" id="GO:0004817">
    <property type="term" value="F:cysteine-tRNA ligase activity"/>
    <property type="evidence" value="ECO:0007669"/>
    <property type="project" value="UniProtKB-UniRule"/>
</dbReference>
<evidence type="ECO:0000256" key="11">
    <source>
        <dbReference type="ARBA" id="ARBA00023146"/>
    </source>
</evidence>
<dbReference type="HAMAP" id="MF_00041">
    <property type="entry name" value="Cys_tRNA_synth"/>
    <property type="match status" value="1"/>
</dbReference>
<evidence type="ECO:0000313" key="16">
    <source>
        <dbReference type="Proteomes" id="UP000318710"/>
    </source>
</evidence>
<comment type="catalytic activity">
    <reaction evidence="12 13">
        <text>tRNA(Cys) + L-cysteine + ATP = L-cysteinyl-tRNA(Cys) + AMP + diphosphate</text>
        <dbReference type="Rhea" id="RHEA:17773"/>
        <dbReference type="Rhea" id="RHEA-COMP:9661"/>
        <dbReference type="Rhea" id="RHEA-COMP:9679"/>
        <dbReference type="ChEBI" id="CHEBI:30616"/>
        <dbReference type="ChEBI" id="CHEBI:33019"/>
        <dbReference type="ChEBI" id="CHEBI:35235"/>
        <dbReference type="ChEBI" id="CHEBI:78442"/>
        <dbReference type="ChEBI" id="CHEBI:78517"/>
        <dbReference type="ChEBI" id="CHEBI:456215"/>
        <dbReference type="EC" id="6.1.1.16"/>
    </reaction>
</comment>
<dbReference type="Proteomes" id="UP000318710">
    <property type="component" value="Unassembled WGS sequence"/>
</dbReference>
<organism evidence="15 16">
    <name type="scientific">SAR86 cluster bacterium</name>
    <dbReference type="NCBI Taxonomy" id="2030880"/>
    <lineage>
        <taxon>Bacteria</taxon>
        <taxon>Pseudomonadati</taxon>
        <taxon>Pseudomonadota</taxon>
        <taxon>Gammaproteobacteria</taxon>
        <taxon>SAR86 cluster</taxon>
    </lineage>
</organism>
<dbReference type="InterPro" id="IPR024909">
    <property type="entry name" value="Cys-tRNA/MSH_ligase"/>
</dbReference>
<dbReference type="PANTHER" id="PTHR10890">
    <property type="entry name" value="CYSTEINYL-TRNA SYNTHETASE"/>
    <property type="match status" value="1"/>
</dbReference>
<feature type="binding site" evidence="13">
    <location>
        <position position="213"/>
    </location>
    <ligand>
        <name>Zn(2+)</name>
        <dbReference type="ChEBI" id="CHEBI:29105"/>
    </ligand>
</feature>
<dbReference type="NCBIfam" id="TIGR00435">
    <property type="entry name" value="cysS"/>
    <property type="match status" value="1"/>
</dbReference>
<keyword evidence="11 13" id="KW-0030">Aminoacyl-tRNA synthetase</keyword>
<dbReference type="InterPro" id="IPR009080">
    <property type="entry name" value="tRNAsynth_Ia_anticodon-bd"/>
</dbReference>
<keyword evidence="8 13" id="KW-0862">Zinc</keyword>
<keyword evidence="9 13" id="KW-0067">ATP-binding</keyword>
<evidence type="ECO:0000256" key="9">
    <source>
        <dbReference type="ARBA" id="ARBA00022840"/>
    </source>
</evidence>
<dbReference type="InterPro" id="IPR014729">
    <property type="entry name" value="Rossmann-like_a/b/a_fold"/>
</dbReference>
<evidence type="ECO:0000256" key="10">
    <source>
        <dbReference type="ARBA" id="ARBA00022917"/>
    </source>
</evidence>
<comment type="caution">
    <text evidence="15">The sequence shown here is derived from an EMBL/GenBank/DDBJ whole genome shotgun (WGS) entry which is preliminary data.</text>
</comment>